<keyword evidence="1" id="KW-0175">Coiled coil</keyword>
<protein>
    <submittedName>
        <fullName evidence="2">Uncharacterized protein</fullName>
    </submittedName>
</protein>
<name>A0ABD1VZI4_9LAMI</name>
<accession>A0ABD1VZI4</accession>
<evidence type="ECO:0000313" key="3">
    <source>
        <dbReference type="Proteomes" id="UP001604336"/>
    </source>
</evidence>
<reference evidence="3" key="1">
    <citation type="submission" date="2024-07" db="EMBL/GenBank/DDBJ databases">
        <title>Two chromosome-level genome assemblies of Korean endemic species Abeliophyllum distichum and Forsythia ovata (Oleaceae).</title>
        <authorList>
            <person name="Jang H."/>
        </authorList>
    </citation>
    <scope>NUCLEOTIDE SEQUENCE [LARGE SCALE GENOMIC DNA]</scope>
</reference>
<organism evidence="2 3">
    <name type="scientific">Abeliophyllum distichum</name>
    <dbReference type="NCBI Taxonomy" id="126358"/>
    <lineage>
        <taxon>Eukaryota</taxon>
        <taxon>Viridiplantae</taxon>
        <taxon>Streptophyta</taxon>
        <taxon>Embryophyta</taxon>
        <taxon>Tracheophyta</taxon>
        <taxon>Spermatophyta</taxon>
        <taxon>Magnoliopsida</taxon>
        <taxon>eudicotyledons</taxon>
        <taxon>Gunneridae</taxon>
        <taxon>Pentapetalae</taxon>
        <taxon>asterids</taxon>
        <taxon>lamiids</taxon>
        <taxon>Lamiales</taxon>
        <taxon>Oleaceae</taxon>
        <taxon>Forsythieae</taxon>
        <taxon>Abeliophyllum</taxon>
    </lineage>
</organism>
<comment type="caution">
    <text evidence="2">The sequence shown here is derived from an EMBL/GenBank/DDBJ whole genome shotgun (WGS) entry which is preliminary data.</text>
</comment>
<dbReference type="Proteomes" id="UP001604336">
    <property type="component" value="Unassembled WGS sequence"/>
</dbReference>
<sequence>MYITLLGFDGMLERAEAKVVKIAEDLKSMSSTNTKLSSENEDLQSKVKTMVAATSSQRRGTEHAKIQAKERVVAAKNNITAVNHDNAAMVTEKERLLVKAWEEVQHS</sequence>
<gene>
    <name evidence="2" type="ORF">Adt_03797</name>
</gene>
<feature type="coiled-coil region" evidence="1">
    <location>
        <begin position="12"/>
        <end position="46"/>
    </location>
</feature>
<proteinExistence type="predicted"/>
<evidence type="ECO:0000256" key="1">
    <source>
        <dbReference type="SAM" id="Coils"/>
    </source>
</evidence>
<evidence type="ECO:0000313" key="2">
    <source>
        <dbReference type="EMBL" id="KAL2542819.1"/>
    </source>
</evidence>
<dbReference type="AlphaFoldDB" id="A0ABD1VZI4"/>
<dbReference type="EMBL" id="JBFOLK010000001">
    <property type="protein sequence ID" value="KAL2542819.1"/>
    <property type="molecule type" value="Genomic_DNA"/>
</dbReference>
<keyword evidence="3" id="KW-1185">Reference proteome</keyword>